<dbReference type="AlphaFoldDB" id="A0AAD7JZF1"/>
<feature type="non-terminal residue" evidence="2">
    <location>
        <position position="113"/>
    </location>
</feature>
<evidence type="ECO:0000313" key="2">
    <source>
        <dbReference type="EMBL" id="KAJ7773596.1"/>
    </source>
</evidence>
<sequence length="113" mass="12953">YNDAMQRIDNQNEEDRKIAHLVLTWVTNAKRPWSFQEMREALAIEPGATQLDDDNMVDMEIMFSVCAGLVVHNGFGVRLVHYTTQEYLNAIQAGRFPDAQTDTTRTLLTFLAF</sequence>
<name>A0AAD7JZF1_9AGAR</name>
<reference evidence="2" key="1">
    <citation type="submission" date="2023-03" db="EMBL/GenBank/DDBJ databases">
        <title>Massive genome expansion in bonnet fungi (Mycena s.s.) driven by repeated elements and novel gene families across ecological guilds.</title>
        <authorList>
            <consortium name="Lawrence Berkeley National Laboratory"/>
            <person name="Harder C.B."/>
            <person name="Miyauchi S."/>
            <person name="Viragh M."/>
            <person name="Kuo A."/>
            <person name="Thoen E."/>
            <person name="Andreopoulos B."/>
            <person name="Lu D."/>
            <person name="Skrede I."/>
            <person name="Drula E."/>
            <person name="Henrissat B."/>
            <person name="Morin E."/>
            <person name="Kohler A."/>
            <person name="Barry K."/>
            <person name="LaButti K."/>
            <person name="Morin E."/>
            <person name="Salamov A."/>
            <person name="Lipzen A."/>
            <person name="Mereny Z."/>
            <person name="Hegedus B."/>
            <person name="Baldrian P."/>
            <person name="Stursova M."/>
            <person name="Weitz H."/>
            <person name="Taylor A."/>
            <person name="Grigoriev I.V."/>
            <person name="Nagy L.G."/>
            <person name="Martin F."/>
            <person name="Kauserud H."/>
        </authorList>
    </citation>
    <scope>NUCLEOTIDE SEQUENCE</scope>
    <source>
        <strain evidence="2">CBHHK188m</strain>
    </source>
</reference>
<gene>
    <name evidence="2" type="ORF">DFH07DRAFT_708669</name>
</gene>
<comment type="caution">
    <text evidence="2">The sequence shown here is derived from an EMBL/GenBank/DDBJ whole genome shotgun (WGS) entry which is preliminary data.</text>
</comment>
<dbReference type="InterPro" id="IPR054471">
    <property type="entry name" value="GPIID_WHD"/>
</dbReference>
<organism evidence="2 3">
    <name type="scientific">Mycena maculata</name>
    <dbReference type="NCBI Taxonomy" id="230809"/>
    <lineage>
        <taxon>Eukaryota</taxon>
        <taxon>Fungi</taxon>
        <taxon>Dikarya</taxon>
        <taxon>Basidiomycota</taxon>
        <taxon>Agaricomycotina</taxon>
        <taxon>Agaricomycetes</taxon>
        <taxon>Agaricomycetidae</taxon>
        <taxon>Agaricales</taxon>
        <taxon>Marasmiineae</taxon>
        <taxon>Mycenaceae</taxon>
        <taxon>Mycena</taxon>
    </lineage>
</organism>
<protein>
    <recommendedName>
        <fullName evidence="1">GPI inositol-deacylase winged helix domain-containing protein</fullName>
    </recommendedName>
</protein>
<dbReference type="PANTHER" id="PTHR10039:SF15">
    <property type="entry name" value="NACHT DOMAIN-CONTAINING PROTEIN"/>
    <property type="match status" value="1"/>
</dbReference>
<keyword evidence="3" id="KW-1185">Reference proteome</keyword>
<dbReference type="PANTHER" id="PTHR10039">
    <property type="entry name" value="AMELOGENIN"/>
    <property type="match status" value="1"/>
</dbReference>
<evidence type="ECO:0000313" key="3">
    <source>
        <dbReference type="Proteomes" id="UP001215280"/>
    </source>
</evidence>
<evidence type="ECO:0000259" key="1">
    <source>
        <dbReference type="Pfam" id="PF22939"/>
    </source>
</evidence>
<proteinExistence type="predicted"/>
<feature type="domain" description="GPI inositol-deacylase winged helix" evidence="1">
    <location>
        <begin position="13"/>
        <end position="89"/>
    </location>
</feature>
<dbReference type="Pfam" id="PF22939">
    <property type="entry name" value="WHD_GPIID"/>
    <property type="match status" value="1"/>
</dbReference>
<feature type="non-terminal residue" evidence="2">
    <location>
        <position position="1"/>
    </location>
</feature>
<dbReference type="EMBL" id="JARJLG010000017">
    <property type="protein sequence ID" value="KAJ7773596.1"/>
    <property type="molecule type" value="Genomic_DNA"/>
</dbReference>
<dbReference type="Proteomes" id="UP001215280">
    <property type="component" value="Unassembled WGS sequence"/>
</dbReference>
<accession>A0AAD7JZF1</accession>